<dbReference type="InterPro" id="IPR019776">
    <property type="entry name" value="Flagellar_basal_body_rod_CS"/>
</dbReference>
<dbReference type="Pfam" id="PF22692">
    <property type="entry name" value="LlgE_F_G_D1"/>
    <property type="match status" value="1"/>
</dbReference>
<sequence>MSTFQTALSGLQAASTDLQVMGNNIANANTVGFKSSNAQFADSYAAAIAGTSPQYGQVGIGTSVATVAQQFSQGNIESTSNPLDVAINGSGFFQFNYNGATVYGRNGQFQLDQNGYIVDAAGGQLIGTPAVSGVLTGGSGPLQITTTTLAPKATTSGTLGLNLNASSTPISSGTTFNINDPTSYNYSTTATVYDSLGTSHLLTTYYALTSGSTDGQKWNVYYSVDGTTSSGSGITSGGPLTIQFTSTGAISGTASGTIGPLSWADGASGSTIALNFAGSTNYNATSVVNSLTTDGSSVGQLSNLSIDPSGVVFGRYTNGQSAKLGLITLTNFKAPQGLQRLGNNYFVPTYASGQPLTGQPGGGGLGVLQSSAVEQSNVDLSSQLVNLIVAQQAYQANAQTIKTQNQVVQTLLSL</sequence>
<organism evidence="10">
    <name type="scientific">Thiomonas intermedia (strain K12)</name>
    <name type="common">Thiobacillus intermedius</name>
    <dbReference type="NCBI Taxonomy" id="75379"/>
    <lineage>
        <taxon>Bacteria</taxon>
        <taxon>Pseudomonadati</taxon>
        <taxon>Pseudomonadota</taxon>
        <taxon>Betaproteobacteria</taxon>
        <taxon>Burkholderiales</taxon>
        <taxon>Thiomonas</taxon>
    </lineage>
</organism>
<dbReference type="GO" id="GO:0009424">
    <property type="term" value="C:bacterial-type flagellum hook"/>
    <property type="evidence" value="ECO:0007669"/>
    <property type="project" value="TreeGrafter"/>
</dbReference>
<dbReference type="AlphaFoldDB" id="D5X0D9"/>
<feature type="domain" description="Flagellar hook protein FlgE D2" evidence="8">
    <location>
        <begin position="162"/>
        <end position="295"/>
    </location>
</feature>
<dbReference type="InterPro" id="IPR011491">
    <property type="entry name" value="FlgE_D2"/>
</dbReference>
<dbReference type="InterPro" id="IPR020013">
    <property type="entry name" value="Flagellar_FlgE/F/G"/>
</dbReference>
<evidence type="ECO:0000259" key="9">
    <source>
        <dbReference type="Pfam" id="PF22692"/>
    </source>
</evidence>
<dbReference type="eggNOG" id="COG1749">
    <property type="taxonomic scope" value="Bacteria"/>
</dbReference>
<evidence type="ECO:0000256" key="3">
    <source>
        <dbReference type="ARBA" id="ARBA00019015"/>
    </source>
</evidence>
<dbReference type="InterPro" id="IPR001444">
    <property type="entry name" value="Flag_bb_rod_N"/>
</dbReference>
<comment type="similarity">
    <text evidence="2 5">Belongs to the flagella basal body rod proteins family.</text>
</comment>
<dbReference type="Pfam" id="PF00460">
    <property type="entry name" value="Flg_bb_rod"/>
    <property type="match status" value="1"/>
</dbReference>
<feature type="domain" description="Flagellar basal body rod protein N-terminal" evidence="6">
    <location>
        <begin position="4"/>
        <end position="34"/>
    </location>
</feature>
<dbReference type="InterPro" id="IPR037058">
    <property type="entry name" value="Falgellar_hook_FlgE_sf"/>
</dbReference>
<accession>D5X0D9</accession>
<comment type="subcellular location">
    <subcellularLocation>
        <location evidence="1 5">Bacterial flagellum basal body</location>
    </subcellularLocation>
</comment>
<dbReference type="InterPro" id="IPR010930">
    <property type="entry name" value="Flg_bb/hook_C_dom"/>
</dbReference>
<dbReference type="Pfam" id="PF06429">
    <property type="entry name" value="Flg_bbr_C"/>
    <property type="match status" value="1"/>
</dbReference>
<dbReference type="PANTHER" id="PTHR30435:SF1">
    <property type="entry name" value="FLAGELLAR HOOK PROTEIN FLGE"/>
    <property type="match status" value="1"/>
</dbReference>
<feature type="domain" description="Flagellar hook protein FlgE/F/G-like D1" evidence="9">
    <location>
        <begin position="86"/>
        <end position="127"/>
    </location>
</feature>
<dbReference type="Pfam" id="PF07559">
    <property type="entry name" value="FlgE_D2"/>
    <property type="match status" value="1"/>
</dbReference>
<dbReference type="SUPFAM" id="SSF117143">
    <property type="entry name" value="Flagellar hook protein flgE"/>
    <property type="match status" value="1"/>
</dbReference>
<dbReference type="NCBIfam" id="NF004238">
    <property type="entry name" value="PRK05682.1-1"/>
    <property type="match status" value="1"/>
</dbReference>
<dbReference type="PROSITE" id="PS00588">
    <property type="entry name" value="FLAGELLA_BB_ROD"/>
    <property type="match status" value="1"/>
</dbReference>
<reference evidence="10" key="1">
    <citation type="submission" date="2010-04" db="EMBL/GenBank/DDBJ databases">
        <title>Complete sequence of Thiomonas intermedia K12.</title>
        <authorList>
            <consortium name="US DOE Joint Genome Institute"/>
            <person name="Lucas S."/>
            <person name="Copeland A."/>
            <person name="Lapidus A."/>
            <person name="Cheng J.-F."/>
            <person name="Bruce D."/>
            <person name="Goodwin L."/>
            <person name="Pitluck S."/>
            <person name="Davenport K."/>
            <person name="Detter J.C."/>
            <person name="Han C."/>
            <person name="Tapia R."/>
            <person name="Land M."/>
            <person name="Hauser L."/>
            <person name="Kyrpides N."/>
            <person name="Ovchinnikova G."/>
            <person name="Kerfeld C.A."/>
            <person name="Cannon G.C."/>
            <person name="Heinhorst S."/>
            <person name="Woyke T."/>
        </authorList>
    </citation>
    <scope>NUCLEOTIDE SEQUENCE [LARGE SCALE GENOMIC DNA]</scope>
    <source>
        <strain evidence="10">K12</strain>
    </source>
</reference>
<dbReference type="GO" id="GO:0009425">
    <property type="term" value="C:bacterial-type flagellum basal body"/>
    <property type="evidence" value="ECO:0007669"/>
    <property type="project" value="UniProtKB-SubCell"/>
</dbReference>
<evidence type="ECO:0000259" key="6">
    <source>
        <dbReference type="Pfam" id="PF00460"/>
    </source>
</evidence>
<evidence type="ECO:0000256" key="4">
    <source>
        <dbReference type="ARBA" id="ARBA00023143"/>
    </source>
</evidence>
<dbReference type="NCBIfam" id="TIGR03506">
    <property type="entry name" value="FlgEFG_subfam"/>
    <property type="match status" value="1"/>
</dbReference>
<dbReference type="KEGG" id="tin:Tint_1195"/>
<dbReference type="BioCyc" id="TINT75379:TINT_RS05975-MONOMER"/>
<dbReference type="EMBL" id="CP002021">
    <property type="protein sequence ID" value="ADG30585.1"/>
    <property type="molecule type" value="Genomic_DNA"/>
</dbReference>
<dbReference type="STRING" id="75379.Tint_1195"/>
<name>D5X0D9_THIK1</name>
<evidence type="ECO:0000256" key="5">
    <source>
        <dbReference type="RuleBase" id="RU362116"/>
    </source>
</evidence>
<evidence type="ECO:0000259" key="8">
    <source>
        <dbReference type="Pfam" id="PF07559"/>
    </source>
</evidence>
<dbReference type="InterPro" id="IPR053967">
    <property type="entry name" value="LlgE_F_G-like_D1"/>
</dbReference>
<keyword evidence="4 5" id="KW-0975">Bacterial flagellum</keyword>
<dbReference type="PANTHER" id="PTHR30435">
    <property type="entry name" value="FLAGELLAR PROTEIN"/>
    <property type="match status" value="1"/>
</dbReference>
<comment type="function">
    <text evidence="5">A flexible structure which links the flagellar filament to the drive apparatus in the basal body.</text>
</comment>
<proteinExistence type="inferred from homology"/>
<dbReference type="InterPro" id="IPR037925">
    <property type="entry name" value="FlgE/F/G-like"/>
</dbReference>
<dbReference type="Gene3D" id="2.60.98.20">
    <property type="entry name" value="Flagellar hook protein FlgE"/>
    <property type="match status" value="1"/>
</dbReference>
<evidence type="ECO:0000256" key="2">
    <source>
        <dbReference type="ARBA" id="ARBA00009677"/>
    </source>
</evidence>
<evidence type="ECO:0000313" key="10">
    <source>
        <dbReference type="EMBL" id="ADG30585.1"/>
    </source>
</evidence>
<evidence type="ECO:0000256" key="1">
    <source>
        <dbReference type="ARBA" id="ARBA00004117"/>
    </source>
</evidence>
<dbReference type="GO" id="GO:0005829">
    <property type="term" value="C:cytosol"/>
    <property type="evidence" value="ECO:0007669"/>
    <property type="project" value="TreeGrafter"/>
</dbReference>
<evidence type="ECO:0000259" key="7">
    <source>
        <dbReference type="Pfam" id="PF06429"/>
    </source>
</evidence>
<gene>
    <name evidence="10" type="ordered locus">Tint_1195</name>
</gene>
<dbReference type="HOGENOM" id="CLU_013687_2_0_4"/>
<protein>
    <recommendedName>
        <fullName evidence="3 5">Flagellar hook protein FlgE</fullName>
    </recommendedName>
</protein>
<feature type="domain" description="Flagellar basal-body/hook protein C-terminal" evidence="7">
    <location>
        <begin position="369"/>
        <end position="414"/>
    </location>
</feature>
<dbReference type="GO" id="GO:0071978">
    <property type="term" value="P:bacterial-type flagellum-dependent swarming motility"/>
    <property type="evidence" value="ECO:0007669"/>
    <property type="project" value="TreeGrafter"/>
</dbReference>